<feature type="domain" description="ABC transmembrane type-1" evidence="8">
    <location>
        <begin position="93"/>
        <end position="281"/>
    </location>
</feature>
<proteinExistence type="inferred from homology"/>
<dbReference type="AlphaFoldDB" id="A4IPU5"/>
<evidence type="ECO:0000313" key="9">
    <source>
        <dbReference type="EMBL" id="ABO67349.1"/>
    </source>
</evidence>
<dbReference type="InterPro" id="IPR025966">
    <property type="entry name" value="OppC_N"/>
</dbReference>
<evidence type="ECO:0000256" key="4">
    <source>
        <dbReference type="ARBA" id="ARBA00022692"/>
    </source>
</evidence>
<comment type="subcellular location">
    <subcellularLocation>
        <location evidence="1 7">Cell membrane</location>
        <topology evidence="1 7">Multi-pass membrane protein</topology>
    </subcellularLocation>
</comment>
<dbReference type="InterPro" id="IPR000515">
    <property type="entry name" value="MetI-like"/>
</dbReference>
<dbReference type="PANTHER" id="PTHR43386:SF1">
    <property type="entry name" value="D,D-DIPEPTIDE TRANSPORT SYSTEM PERMEASE PROTEIN DDPC-RELATED"/>
    <property type="match status" value="1"/>
</dbReference>
<keyword evidence="3" id="KW-1003">Cell membrane</keyword>
<evidence type="ECO:0000256" key="6">
    <source>
        <dbReference type="ARBA" id="ARBA00023136"/>
    </source>
</evidence>
<dbReference type="Pfam" id="PF00528">
    <property type="entry name" value="BPD_transp_1"/>
    <property type="match status" value="1"/>
</dbReference>
<name>A4IPU5_GEOTN</name>
<evidence type="ECO:0000256" key="5">
    <source>
        <dbReference type="ARBA" id="ARBA00022989"/>
    </source>
</evidence>
<evidence type="ECO:0000259" key="8">
    <source>
        <dbReference type="PROSITE" id="PS50928"/>
    </source>
</evidence>
<reference evidence="9 10" key="1">
    <citation type="journal article" date="2007" name="Proc. Natl. Acad. Sci. U.S.A.">
        <title>Genome and proteome of long-chain alkane degrading Geobacillus thermodenitrificans NG80-2 isolated from a deep-subsurface oil reservoir.</title>
        <authorList>
            <person name="Feng L."/>
            <person name="Wang W."/>
            <person name="Cheng J."/>
            <person name="Ren Y."/>
            <person name="Zhao G."/>
            <person name="Gao C."/>
            <person name="Tang Y."/>
            <person name="Liu X."/>
            <person name="Han W."/>
            <person name="Peng X."/>
            <person name="Liu R."/>
            <person name="Wang L."/>
        </authorList>
    </citation>
    <scope>NUCLEOTIDE SEQUENCE [LARGE SCALE GENOMIC DNA]</scope>
    <source>
        <strain evidence="9 10">NG80-2</strain>
    </source>
</reference>
<feature type="transmembrane region" description="Helical" evidence="7">
    <location>
        <begin position="259"/>
        <end position="280"/>
    </location>
</feature>
<dbReference type="PANTHER" id="PTHR43386">
    <property type="entry name" value="OLIGOPEPTIDE TRANSPORT SYSTEM PERMEASE PROTEIN APPC"/>
    <property type="match status" value="1"/>
</dbReference>
<accession>A4IPU5</accession>
<evidence type="ECO:0000313" key="10">
    <source>
        <dbReference type="Proteomes" id="UP000001578"/>
    </source>
</evidence>
<dbReference type="GO" id="GO:0005886">
    <property type="term" value="C:plasma membrane"/>
    <property type="evidence" value="ECO:0007669"/>
    <property type="project" value="UniProtKB-SubCell"/>
</dbReference>
<protein>
    <submittedName>
        <fullName evidence="9">Oligopeptide ABC transporter (Permease)</fullName>
    </submittedName>
</protein>
<dbReference type="CDD" id="cd06261">
    <property type="entry name" value="TM_PBP2"/>
    <property type="match status" value="1"/>
</dbReference>
<dbReference type="eggNOG" id="COG1173">
    <property type="taxonomic scope" value="Bacteria"/>
</dbReference>
<dbReference type="InterPro" id="IPR050366">
    <property type="entry name" value="BP-dependent_transpt_permease"/>
</dbReference>
<evidence type="ECO:0000256" key="3">
    <source>
        <dbReference type="ARBA" id="ARBA00022475"/>
    </source>
</evidence>
<dbReference type="KEGG" id="gtn:GTNG_1997"/>
<dbReference type="RefSeq" id="WP_008880530.1">
    <property type="nucleotide sequence ID" value="NC_009328.1"/>
</dbReference>
<feature type="transmembrane region" description="Helical" evidence="7">
    <location>
        <begin position="95"/>
        <end position="120"/>
    </location>
</feature>
<dbReference type="HOGENOM" id="CLU_028518_1_1_9"/>
<comment type="similarity">
    <text evidence="7">Belongs to the binding-protein-dependent transport system permease family.</text>
</comment>
<dbReference type="Gene3D" id="1.10.3720.10">
    <property type="entry name" value="MetI-like"/>
    <property type="match status" value="1"/>
</dbReference>
<evidence type="ECO:0000256" key="7">
    <source>
        <dbReference type="RuleBase" id="RU363032"/>
    </source>
</evidence>
<keyword evidence="5 7" id="KW-1133">Transmembrane helix</keyword>
<keyword evidence="2 7" id="KW-0813">Transport</keyword>
<evidence type="ECO:0000256" key="1">
    <source>
        <dbReference type="ARBA" id="ARBA00004651"/>
    </source>
</evidence>
<keyword evidence="4 7" id="KW-0812">Transmembrane</keyword>
<dbReference type="EMBL" id="CP000557">
    <property type="protein sequence ID" value="ABO67349.1"/>
    <property type="molecule type" value="Genomic_DNA"/>
</dbReference>
<dbReference type="Pfam" id="PF12911">
    <property type="entry name" value="OppC_N"/>
    <property type="match status" value="1"/>
</dbReference>
<dbReference type="InterPro" id="IPR035906">
    <property type="entry name" value="MetI-like_sf"/>
</dbReference>
<feature type="transmembrane region" description="Helical" evidence="7">
    <location>
        <begin position="219"/>
        <end position="239"/>
    </location>
</feature>
<dbReference type="Proteomes" id="UP000001578">
    <property type="component" value="Chromosome"/>
</dbReference>
<dbReference type="PROSITE" id="PS50928">
    <property type="entry name" value="ABC_TM1"/>
    <property type="match status" value="1"/>
</dbReference>
<dbReference type="GO" id="GO:0055085">
    <property type="term" value="P:transmembrane transport"/>
    <property type="evidence" value="ECO:0007669"/>
    <property type="project" value="InterPro"/>
</dbReference>
<keyword evidence="6 7" id="KW-0472">Membrane</keyword>
<evidence type="ECO:0000256" key="2">
    <source>
        <dbReference type="ARBA" id="ARBA00022448"/>
    </source>
</evidence>
<sequence length="300" mass="32998">MEINTKGVEHIGSELKSEKFELLFRRFLFNKLAVVGTVIVILLCLFSTVGPFMTKYGPLDIDPMNRLQPPSADHWFGTDNFGRDLFSRVVHGGRVSLVVGFSAALLTAIIGMIIGLYSSYYRILDHVLMRICDGLIAFPDILLAIAITAILGPNPFNVVIAITIVKVPAMARIVRSAALVVKEQTYIEALKAQGASSWRIIWVHMAPNTISPFLVQMTYVFALSIILEAGLSFLGAGVPAPNPSWGNILYDGKAVIFRAWWMTLFPSIFITLAVLGLNLLGDGLRDLLDPHTSKANKKLK</sequence>
<feature type="transmembrane region" description="Helical" evidence="7">
    <location>
        <begin position="32"/>
        <end position="53"/>
    </location>
</feature>
<dbReference type="SUPFAM" id="SSF161098">
    <property type="entry name" value="MetI-like"/>
    <property type="match status" value="1"/>
</dbReference>
<gene>
    <name evidence="9" type="ordered locus">GTNG_1997</name>
</gene>
<organism evidence="9 10">
    <name type="scientific">Geobacillus thermodenitrificans (strain NG80-2)</name>
    <dbReference type="NCBI Taxonomy" id="420246"/>
    <lineage>
        <taxon>Bacteria</taxon>
        <taxon>Bacillati</taxon>
        <taxon>Bacillota</taxon>
        <taxon>Bacilli</taxon>
        <taxon>Bacillales</taxon>
        <taxon>Anoxybacillaceae</taxon>
        <taxon>Geobacillus</taxon>
    </lineage>
</organism>